<dbReference type="RefSeq" id="WP_377089274.1">
    <property type="nucleotide sequence ID" value="NZ_JBHSJL010000014.1"/>
</dbReference>
<dbReference type="EMBL" id="JBHUJB010000011">
    <property type="protein sequence ID" value="MFD2157661.1"/>
    <property type="molecule type" value="Genomic_DNA"/>
</dbReference>
<dbReference type="PANTHER" id="PTHR42693:SF53">
    <property type="entry name" value="ENDO-4-O-SULFATASE"/>
    <property type="match status" value="1"/>
</dbReference>
<dbReference type="InterPro" id="IPR024607">
    <property type="entry name" value="Sulfatase_CS"/>
</dbReference>
<evidence type="ECO:0000256" key="4">
    <source>
        <dbReference type="ARBA" id="ARBA00022837"/>
    </source>
</evidence>
<keyword evidence="8" id="KW-1185">Reference proteome</keyword>
<feature type="chain" id="PRO_5045182946" evidence="5">
    <location>
        <begin position="21"/>
        <end position="473"/>
    </location>
</feature>
<dbReference type="Pfam" id="PF00884">
    <property type="entry name" value="Sulfatase"/>
    <property type="match status" value="1"/>
</dbReference>
<feature type="domain" description="Sulfatase N-terminal" evidence="6">
    <location>
        <begin position="24"/>
        <end position="354"/>
    </location>
</feature>
<comment type="similarity">
    <text evidence="1">Belongs to the sulfatase family.</text>
</comment>
<evidence type="ECO:0000256" key="3">
    <source>
        <dbReference type="ARBA" id="ARBA00022801"/>
    </source>
</evidence>
<organism evidence="7 8">
    <name type="scientific">Rubritalea tangerina</name>
    <dbReference type="NCBI Taxonomy" id="430798"/>
    <lineage>
        <taxon>Bacteria</taxon>
        <taxon>Pseudomonadati</taxon>
        <taxon>Verrucomicrobiota</taxon>
        <taxon>Verrucomicrobiia</taxon>
        <taxon>Verrucomicrobiales</taxon>
        <taxon>Rubritaleaceae</taxon>
        <taxon>Rubritalea</taxon>
    </lineage>
</organism>
<keyword evidence="4" id="KW-0106">Calcium</keyword>
<gene>
    <name evidence="7" type="ORF">ACFSW8_01985</name>
</gene>
<dbReference type="SUPFAM" id="SSF53649">
    <property type="entry name" value="Alkaline phosphatase-like"/>
    <property type="match status" value="1"/>
</dbReference>
<dbReference type="Gene3D" id="3.40.720.10">
    <property type="entry name" value="Alkaline Phosphatase, subunit A"/>
    <property type="match status" value="1"/>
</dbReference>
<dbReference type="InterPro" id="IPR050738">
    <property type="entry name" value="Sulfatase"/>
</dbReference>
<reference evidence="8" key="1">
    <citation type="journal article" date="2019" name="Int. J. Syst. Evol. Microbiol.">
        <title>The Global Catalogue of Microorganisms (GCM) 10K type strain sequencing project: providing services to taxonomists for standard genome sequencing and annotation.</title>
        <authorList>
            <consortium name="The Broad Institute Genomics Platform"/>
            <consortium name="The Broad Institute Genome Sequencing Center for Infectious Disease"/>
            <person name="Wu L."/>
            <person name="Ma J."/>
        </authorList>
    </citation>
    <scope>NUCLEOTIDE SEQUENCE [LARGE SCALE GENOMIC DNA]</scope>
    <source>
        <strain evidence="8">CCUG 57942</strain>
    </source>
</reference>
<evidence type="ECO:0000256" key="2">
    <source>
        <dbReference type="ARBA" id="ARBA00022723"/>
    </source>
</evidence>
<sequence>MSKLCKWIFLSCWVGCGALAAERPNILFIMTDDQAAWSTGYSGNADAHTPALDAFRKKAAELPNTFVNSPVCSPSRASMITSRYPSELGIMEYGHAPLPTDLPTWPSLLQRAGYHTGLVGKWHLGSGASHPTKVGYDYFMGFTGGGTKTKDPKLEVNGKQKQLEGYTVDLLTDDAIRFIEKRPEGKPFMLSLHYRAPHGAYLPVSDAIWKLHEGRTYQMPDFPELQPNLTKMMRGYSASVSHLDWNFGRLMKKLSELGLEEETVVIFTSDHGYNIGHHGATHKGNGDWGSKLPRSYHHRNLDALPGKKMPNMWDTSLRPPHLVYWPGVTEANSRIDGAVNFVDFYPTVCEMAGVRVPDEVTVRGRSFVPLLKGEVADEEWVNPLLIQHDTHLTYVLRGYRTKQWKIIRCSSHDYGFLYDLEKDPDERKNLYELPEYRSKKEALEAIMREKMMEIGDPLYAEGPYPFTKKKRKK</sequence>
<dbReference type="PROSITE" id="PS00149">
    <property type="entry name" value="SULFATASE_2"/>
    <property type="match status" value="1"/>
</dbReference>
<keyword evidence="5" id="KW-0732">Signal</keyword>
<feature type="signal peptide" evidence="5">
    <location>
        <begin position="1"/>
        <end position="20"/>
    </location>
</feature>
<name>A0ABW4Z6R4_9BACT</name>
<evidence type="ECO:0000256" key="5">
    <source>
        <dbReference type="SAM" id="SignalP"/>
    </source>
</evidence>
<accession>A0ABW4Z6R4</accession>
<evidence type="ECO:0000313" key="7">
    <source>
        <dbReference type="EMBL" id="MFD2157661.1"/>
    </source>
</evidence>
<dbReference type="Proteomes" id="UP001597389">
    <property type="component" value="Unassembled WGS sequence"/>
</dbReference>
<evidence type="ECO:0000259" key="6">
    <source>
        <dbReference type="Pfam" id="PF00884"/>
    </source>
</evidence>
<dbReference type="InterPro" id="IPR017850">
    <property type="entry name" value="Alkaline_phosphatase_core_sf"/>
</dbReference>
<evidence type="ECO:0000313" key="8">
    <source>
        <dbReference type="Proteomes" id="UP001597389"/>
    </source>
</evidence>
<dbReference type="InterPro" id="IPR000917">
    <property type="entry name" value="Sulfatase_N"/>
</dbReference>
<proteinExistence type="inferred from homology"/>
<comment type="caution">
    <text evidence="7">The sequence shown here is derived from an EMBL/GenBank/DDBJ whole genome shotgun (WGS) entry which is preliminary data.</text>
</comment>
<evidence type="ECO:0000256" key="1">
    <source>
        <dbReference type="ARBA" id="ARBA00008779"/>
    </source>
</evidence>
<keyword evidence="2" id="KW-0479">Metal-binding</keyword>
<keyword evidence="3" id="KW-0378">Hydrolase</keyword>
<dbReference type="PANTHER" id="PTHR42693">
    <property type="entry name" value="ARYLSULFATASE FAMILY MEMBER"/>
    <property type="match status" value="1"/>
</dbReference>
<protein>
    <submittedName>
        <fullName evidence="7">Sulfatase</fullName>
    </submittedName>
</protein>